<sequence>MESAQLDALKVAIGNASLTDQRDSWQWSLGVAAGFSVASVRTLVDDTTLEAGLVATRWIRNIPIKLDVETVNHIFFNCDIARDLWSLLAKWVSARCSGGYPVIKAKT</sequence>
<gene>
    <name evidence="1" type="ORF">Tci_005871</name>
</gene>
<keyword evidence="1" id="KW-0808">Transferase</keyword>
<keyword evidence="1" id="KW-0695">RNA-directed DNA polymerase</keyword>
<dbReference type="EMBL" id="BKCJ010000515">
    <property type="protein sequence ID" value="GEU33893.1"/>
    <property type="molecule type" value="Genomic_DNA"/>
</dbReference>
<protein>
    <submittedName>
        <fullName evidence="1">RNA-directed DNA polymerase, eukaryota</fullName>
    </submittedName>
</protein>
<dbReference type="GO" id="GO:0003964">
    <property type="term" value="F:RNA-directed DNA polymerase activity"/>
    <property type="evidence" value="ECO:0007669"/>
    <property type="project" value="UniProtKB-KW"/>
</dbReference>
<dbReference type="AlphaFoldDB" id="A0A6L2JA77"/>
<proteinExistence type="predicted"/>
<accession>A0A6L2JA77</accession>
<organism evidence="1">
    <name type="scientific">Tanacetum cinerariifolium</name>
    <name type="common">Dalmatian daisy</name>
    <name type="synonym">Chrysanthemum cinerariifolium</name>
    <dbReference type="NCBI Taxonomy" id="118510"/>
    <lineage>
        <taxon>Eukaryota</taxon>
        <taxon>Viridiplantae</taxon>
        <taxon>Streptophyta</taxon>
        <taxon>Embryophyta</taxon>
        <taxon>Tracheophyta</taxon>
        <taxon>Spermatophyta</taxon>
        <taxon>Magnoliopsida</taxon>
        <taxon>eudicotyledons</taxon>
        <taxon>Gunneridae</taxon>
        <taxon>Pentapetalae</taxon>
        <taxon>asterids</taxon>
        <taxon>campanulids</taxon>
        <taxon>Asterales</taxon>
        <taxon>Asteraceae</taxon>
        <taxon>Asteroideae</taxon>
        <taxon>Anthemideae</taxon>
        <taxon>Anthemidinae</taxon>
        <taxon>Tanacetum</taxon>
    </lineage>
</organism>
<reference evidence="1" key="1">
    <citation type="journal article" date="2019" name="Sci. Rep.">
        <title>Draft genome of Tanacetum cinerariifolium, the natural source of mosquito coil.</title>
        <authorList>
            <person name="Yamashiro T."/>
            <person name="Shiraishi A."/>
            <person name="Satake H."/>
            <person name="Nakayama K."/>
        </authorList>
    </citation>
    <scope>NUCLEOTIDE SEQUENCE</scope>
</reference>
<name>A0A6L2JA77_TANCI</name>
<evidence type="ECO:0000313" key="1">
    <source>
        <dbReference type="EMBL" id="GEU33893.1"/>
    </source>
</evidence>
<comment type="caution">
    <text evidence="1">The sequence shown here is derived from an EMBL/GenBank/DDBJ whole genome shotgun (WGS) entry which is preliminary data.</text>
</comment>
<keyword evidence="1" id="KW-0548">Nucleotidyltransferase</keyword>